<comment type="caution">
    <text evidence="1">The sequence shown here is derived from an EMBL/GenBank/DDBJ whole genome shotgun (WGS) entry which is preliminary data.</text>
</comment>
<evidence type="ECO:0000313" key="1">
    <source>
        <dbReference type="EMBL" id="TSA78868.1"/>
    </source>
</evidence>
<evidence type="ECO:0000313" key="2">
    <source>
        <dbReference type="Proteomes" id="UP000316092"/>
    </source>
</evidence>
<dbReference type="Proteomes" id="UP000316092">
    <property type="component" value="Unassembled WGS sequence"/>
</dbReference>
<dbReference type="Gene3D" id="3.90.350.10">
    <property type="entry name" value="Transposase Inhibitor Protein From Tn5, Chain A, domain 1"/>
    <property type="match status" value="1"/>
</dbReference>
<protein>
    <submittedName>
        <fullName evidence="1">Uncharacterized protein</fullName>
    </submittedName>
</protein>
<reference evidence="1 2" key="1">
    <citation type="submission" date="2019-07" db="EMBL/GenBank/DDBJ databases">
        <title>Deinococcus detaillus sp. nov., isolated from humus soil in Antarctica.</title>
        <authorList>
            <person name="Zhang K."/>
        </authorList>
    </citation>
    <scope>NUCLEOTIDE SEQUENCE [LARGE SCALE GENOMIC DNA]</scope>
    <source>
        <strain evidence="1 2">H1</strain>
    </source>
</reference>
<dbReference type="EMBL" id="VKDB01000059">
    <property type="protein sequence ID" value="TSA78868.1"/>
    <property type="molecule type" value="Genomic_DNA"/>
</dbReference>
<gene>
    <name evidence="1" type="ORF">FNU79_18640</name>
</gene>
<accession>A0A553UF95</accession>
<proteinExistence type="predicted"/>
<dbReference type="RefSeq" id="WP_143722290.1">
    <property type="nucleotide sequence ID" value="NZ_VKDB01000059.1"/>
</dbReference>
<keyword evidence="2" id="KW-1185">Reference proteome</keyword>
<organism evidence="1 2">
    <name type="scientific">Deinococcus detaillensis</name>
    <dbReference type="NCBI Taxonomy" id="2592048"/>
    <lineage>
        <taxon>Bacteria</taxon>
        <taxon>Thermotogati</taxon>
        <taxon>Deinococcota</taxon>
        <taxon>Deinococci</taxon>
        <taxon>Deinococcales</taxon>
        <taxon>Deinococcaceae</taxon>
        <taxon>Deinococcus</taxon>
    </lineage>
</organism>
<dbReference type="AlphaFoldDB" id="A0A553UF95"/>
<dbReference type="OrthoDB" id="72994at2"/>
<sequence>MKRPVVTDGKVKWRPTSAQIRSREVFVDGGRLKLNVVKLEFSVPLKNGQEQGWLLLTNTPTDAVGAAGGVVRLYLQR</sequence>
<name>A0A553UF95_9DEIO</name>